<evidence type="ECO:0000256" key="6">
    <source>
        <dbReference type="ARBA" id="ARBA00022692"/>
    </source>
</evidence>
<evidence type="ECO:0000256" key="17">
    <source>
        <dbReference type="RuleBase" id="RU000456"/>
    </source>
</evidence>
<dbReference type="InterPro" id="IPR014222">
    <property type="entry name" value="Cyt_c_oxidase_su2"/>
</dbReference>
<dbReference type="Gene3D" id="1.10.760.10">
    <property type="entry name" value="Cytochrome c-like domain"/>
    <property type="match status" value="1"/>
</dbReference>
<dbReference type="GO" id="GO:0005886">
    <property type="term" value="C:plasma membrane"/>
    <property type="evidence" value="ECO:0007669"/>
    <property type="project" value="UniProtKB-SubCell"/>
</dbReference>
<sequence length="396" mass="43738">MSWIAECLSRVTRPMRLRLRRTVTTLSLTTLSLTTLSLTALTPSVLAVEYNMPVGVTAVSREIHSLHMIIFWICVVIGIVVFGVMGYAMIKHRKSRGAVSASFHENTRIEILWTAIPLLILVVMAVPATATLKDMYDASESALDVKITGHQWRWQYEYLGEDVAFTSSLATPREQINNTAAKGEHYLLEVDNPLVLPINRKVRFLTTSADVIHSWWVPDFGVKKDAIPGFINEAWTRIETPGTYRGQCTELCGKDHGFMPVVVEALPEAEFDEWLIARKAEAEAALNDAGRDWSLEELMEKGEKTYATICASCHQPDGQGMPPAFPSLVGSAIVTQDMQAHIDIVVNGKAGTPMAAFADVLSPVELAAVITYERNAWGNDTGELVQPAVIKEQLSQ</sequence>
<keyword evidence="4 16" id="KW-0349">Heme</keyword>
<feature type="domain" description="Cytochrome c" evidence="22">
    <location>
        <begin position="297"/>
        <end position="377"/>
    </location>
</feature>
<evidence type="ECO:0000256" key="7">
    <source>
        <dbReference type="ARBA" id="ARBA00022723"/>
    </source>
</evidence>
<dbReference type="InterPro" id="IPR034210">
    <property type="entry name" value="CcO_II_C"/>
</dbReference>
<keyword evidence="5 17" id="KW-0679">Respiratory chain</keyword>
<feature type="transmembrane region" description="Helical" evidence="19">
    <location>
        <begin position="63"/>
        <end position="90"/>
    </location>
</feature>
<proteinExistence type="inferred from homology"/>
<comment type="catalytic activity">
    <reaction evidence="15 18">
        <text>4 Fe(II)-[cytochrome c] + O2 + 8 H(+)(in) = 4 Fe(III)-[cytochrome c] + 2 H2O + 4 H(+)(out)</text>
        <dbReference type="Rhea" id="RHEA:11436"/>
        <dbReference type="Rhea" id="RHEA-COMP:10350"/>
        <dbReference type="Rhea" id="RHEA-COMP:14399"/>
        <dbReference type="ChEBI" id="CHEBI:15377"/>
        <dbReference type="ChEBI" id="CHEBI:15378"/>
        <dbReference type="ChEBI" id="CHEBI:15379"/>
        <dbReference type="ChEBI" id="CHEBI:29033"/>
        <dbReference type="ChEBI" id="CHEBI:29034"/>
        <dbReference type="EC" id="7.1.1.9"/>
    </reaction>
</comment>
<keyword evidence="11 16" id="KW-0408">Iron</keyword>
<dbReference type="PROSITE" id="PS00078">
    <property type="entry name" value="COX2"/>
    <property type="match status" value="1"/>
</dbReference>
<feature type="transmembrane region" description="Helical" evidence="19">
    <location>
        <begin position="111"/>
        <end position="130"/>
    </location>
</feature>
<evidence type="ECO:0000256" key="9">
    <source>
        <dbReference type="ARBA" id="ARBA00022982"/>
    </source>
</evidence>
<evidence type="ECO:0000256" key="19">
    <source>
        <dbReference type="SAM" id="Phobius"/>
    </source>
</evidence>
<feature type="domain" description="Cytochrome oxidase subunit II transmembrane region profile" evidence="21">
    <location>
        <begin position="42"/>
        <end position="139"/>
    </location>
</feature>
<evidence type="ECO:0000256" key="1">
    <source>
        <dbReference type="ARBA" id="ARBA00004141"/>
    </source>
</evidence>
<dbReference type="EMBL" id="JAUORK010000029">
    <property type="protein sequence ID" value="MDO6673656.1"/>
    <property type="molecule type" value="Genomic_DNA"/>
</dbReference>
<evidence type="ECO:0000259" key="21">
    <source>
        <dbReference type="PROSITE" id="PS50999"/>
    </source>
</evidence>
<dbReference type="PANTHER" id="PTHR22888:SF9">
    <property type="entry name" value="CYTOCHROME C OXIDASE SUBUNIT 2"/>
    <property type="match status" value="1"/>
</dbReference>
<evidence type="ECO:0000256" key="15">
    <source>
        <dbReference type="ARBA" id="ARBA00047816"/>
    </source>
</evidence>
<dbReference type="SUPFAM" id="SSF81464">
    <property type="entry name" value="Cytochrome c oxidase subunit II-like, transmembrane region"/>
    <property type="match status" value="1"/>
</dbReference>
<evidence type="ECO:0000256" key="8">
    <source>
        <dbReference type="ARBA" id="ARBA00022967"/>
    </source>
</evidence>
<dbReference type="Pfam" id="PF00116">
    <property type="entry name" value="COX2"/>
    <property type="match status" value="1"/>
</dbReference>
<keyword evidence="7 16" id="KW-0479">Metal-binding</keyword>
<dbReference type="AlphaFoldDB" id="A0AAP4X290"/>
<dbReference type="Pfam" id="PF02790">
    <property type="entry name" value="COX2_TM"/>
    <property type="match status" value="1"/>
</dbReference>
<keyword evidence="12 18" id="KW-0186">Copper</keyword>
<dbReference type="InterPro" id="IPR002429">
    <property type="entry name" value="CcO_II-like_C"/>
</dbReference>
<feature type="domain" description="Cytochrome oxidase subunit II copper A binding" evidence="20">
    <location>
        <begin position="140"/>
        <end position="277"/>
    </location>
</feature>
<dbReference type="PANTHER" id="PTHR22888">
    <property type="entry name" value="CYTOCHROME C OXIDASE, SUBUNIT II"/>
    <property type="match status" value="1"/>
</dbReference>
<dbReference type="NCBIfam" id="TIGR02866">
    <property type="entry name" value="CoxB"/>
    <property type="match status" value="1"/>
</dbReference>
<evidence type="ECO:0000313" key="23">
    <source>
        <dbReference type="EMBL" id="MDO6673656.1"/>
    </source>
</evidence>
<dbReference type="Pfam" id="PF13442">
    <property type="entry name" value="Cytochrome_CBB3"/>
    <property type="match status" value="1"/>
</dbReference>
<evidence type="ECO:0000256" key="11">
    <source>
        <dbReference type="ARBA" id="ARBA00023004"/>
    </source>
</evidence>
<comment type="caution">
    <text evidence="23">The sequence shown here is derived from an EMBL/GenBank/DDBJ whole genome shotgun (WGS) entry which is preliminary data.</text>
</comment>
<dbReference type="InterPro" id="IPR036257">
    <property type="entry name" value="Cyt_c_oxidase_su2_TM_sf"/>
</dbReference>
<comment type="subcellular location">
    <subcellularLocation>
        <location evidence="17">Cell membrane</location>
        <topology evidence="17">Multi-pass membrane protein</topology>
    </subcellularLocation>
    <subcellularLocation>
        <location evidence="1">Membrane</location>
        <topology evidence="1">Multi-pass membrane protein</topology>
    </subcellularLocation>
</comment>
<dbReference type="CDD" id="cd13912">
    <property type="entry name" value="CcO_II_C"/>
    <property type="match status" value="1"/>
</dbReference>
<evidence type="ECO:0000256" key="3">
    <source>
        <dbReference type="ARBA" id="ARBA00022448"/>
    </source>
</evidence>
<reference evidence="23" key="1">
    <citation type="submission" date="2023-07" db="EMBL/GenBank/DDBJ databases">
        <title>Genome content predicts the carbon catabolic preferences of heterotrophic bacteria.</title>
        <authorList>
            <person name="Gralka M."/>
        </authorList>
    </citation>
    <scope>NUCLEOTIDE SEQUENCE</scope>
    <source>
        <strain evidence="23">C2R13</strain>
    </source>
</reference>
<keyword evidence="8" id="KW-1278">Translocase</keyword>
<evidence type="ECO:0000259" key="20">
    <source>
        <dbReference type="PROSITE" id="PS50857"/>
    </source>
</evidence>
<evidence type="ECO:0000256" key="5">
    <source>
        <dbReference type="ARBA" id="ARBA00022660"/>
    </source>
</evidence>
<dbReference type="PRINTS" id="PR01166">
    <property type="entry name" value="CYCOXIDASEII"/>
</dbReference>
<evidence type="ECO:0000256" key="12">
    <source>
        <dbReference type="ARBA" id="ARBA00023008"/>
    </source>
</evidence>
<evidence type="ECO:0000256" key="16">
    <source>
        <dbReference type="PROSITE-ProRule" id="PRU00433"/>
    </source>
</evidence>
<accession>A0AAP4X290</accession>
<evidence type="ECO:0000313" key="24">
    <source>
        <dbReference type="Proteomes" id="UP001170481"/>
    </source>
</evidence>
<dbReference type="Gene3D" id="1.10.287.90">
    <property type="match status" value="1"/>
</dbReference>
<keyword evidence="9 17" id="KW-0249">Electron transport</keyword>
<dbReference type="SUPFAM" id="SSF49503">
    <property type="entry name" value="Cupredoxins"/>
    <property type="match status" value="1"/>
</dbReference>
<evidence type="ECO:0000256" key="2">
    <source>
        <dbReference type="ARBA" id="ARBA00007866"/>
    </source>
</evidence>
<dbReference type="InterPro" id="IPR045187">
    <property type="entry name" value="CcO_II"/>
</dbReference>
<evidence type="ECO:0000256" key="14">
    <source>
        <dbReference type="ARBA" id="ARBA00024688"/>
    </source>
</evidence>
<comment type="function">
    <text evidence="14 18">Subunits I and II form the functional core of the enzyme complex. Electrons originating in cytochrome c are transferred via heme a and Cu(A) to the binuclear center formed by heme a3 and Cu(B).</text>
</comment>
<dbReference type="InterPro" id="IPR001505">
    <property type="entry name" value="Copper_CuA"/>
</dbReference>
<dbReference type="Gene3D" id="2.60.40.420">
    <property type="entry name" value="Cupredoxins - blue copper proteins"/>
    <property type="match status" value="1"/>
</dbReference>
<dbReference type="Proteomes" id="UP001170481">
    <property type="component" value="Unassembled WGS sequence"/>
</dbReference>
<evidence type="ECO:0000256" key="13">
    <source>
        <dbReference type="ARBA" id="ARBA00023136"/>
    </source>
</evidence>
<protein>
    <recommendedName>
        <fullName evidence="18">Cytochrome c oxidase subunit 2</fullName>
        <ecNumber evidence="18">7.1.1.9</ecNumber>
    </recommendedName>
</protein>
<evidence type="ECO:0000256" key="10">
    <source>
        <dbReference type="ARBA" id="ARBA00022989"/>
    </source>
</evidence>
<dbReference type="GO" id="GO:0020037">
    <property type="term" value="F:heme binding"/>
    <property type="evidence" value="ECO:0007669"/>
    <property type="project" value="InterPro"/>
</dbReference>
<evidence type="ECO:0000256" key="4">
    <source>
        <dbReference type="ARBA" id="ARBA00022617"/>
    </source>
</evidence>
<dbReference type="PROSITE" id="PS50999">
    <property type="entry name" value="COX2_TM"/>
    <property type="match status" value="1"/>
</dbReference>
<keyword evidence="3 17" id="KW-0813">Transport</keyword>
<dbReference type="InterPro" id="IPR009056">
    <property type="entry name" value="Cyt_c-like_dom"/>
</dbReference>
<dbReference type="GO" id="GO:0005507">
    <property type="term" value="F:copper ion binding"/>
    <property type="evidence" value="ECO:0007669"/>
    <property type="project" value="InterPro"/>
</dbReference>
<keyword evidence="13 19" id="KW-0472">Membrane</keyword>
<keyword evidence="10 19" id="KW-1133">Transmembrane helix</keyword>
<dbReference type="PROSITE" id="PS50857">
    <property type="entry name" value="COX2_CUA"/>
    <property type="match status" value="1"/>
</dbReference>
<dbReference type="GO" id="GO:0042773">
    <property type="term" value="P:ATP synthesis coupled electron transport"/>
    <property type="evidence" value="ECO:0007669"/>
    <property type="project" value="TreeGrafter"/>
</dbReference>
<keyword evidence="6 17" id="KW-0812">Transmembrane</keyword>
<comment type="similarity">
    <text evidence="2 17">Belongs to the cytochrome c oxidase subunit 2 family.</text>
</comment>
<comment type="cofactor">
    <cofactor evidence="18">
        <name>Cu cation</name>
        <dbReference type="ChEBI" id="CHEBI:23378"/>
    </cofactor>
    <text evidence="18">Binds a copper A center.</text>
</comment>
<dbReference type="InterPro" id="IPR008972">
    <property type="entry name" value="Cupredoxin"/>
</dbReference>
<dbReference type="GO" id="GO:0004129">
    <property type="term" value="F:cytochrome-c oxidase activity"/>
    <property type="evidence" value="ECO:0007669"/>
    <property type="project" value="UniProtKB-EC"/>
</dbReference>
<dbReference type="EC" id="7.1.1.9" evidence="18"/>
<dbReference type="GO" id="GO:0016491">
    <property type="term" value="F:oxidoreductase activity"/>
    <property type="evidence" value="ECO:0007669"/>
    <property type="project" value="InterPro"/>
</dbReference>
<evidence type="ECO:0000259" key="22">
    <source>
        <dbReference type="PROSITE" id="PS51007"/>
    </source>
</evidence>
<dbReference type="SUPFAM" id="SSF46626">
    <property type="entry name" value="Cytochrome c"/>
    <property type="match status" value="1"/>
</dbReference>
<organism evidence="23 24">
    <name type="scientific">Cobetia amphilecti</name>
    <dbReference type="NCBI Taxonomy" id="1055104"/>
    <lineage>
        <taxon>Bacteria</taxon>
        <taxon>Pseudomonadati</taxon>
        <taxon>Pseudomonadota</taxon>
        <taxon>Gammaproteobacteria</taxon>
        <taxon>Oceanospirillales</taxon>
        <taxon>Halomonadaceae</taxon>
        <taxon>Cobetia</taxon>
    </lineage>
</organism>
<dbReference type="PROSITE" id="PS51007">
    <property type="entry name" value="CYTC"/>
    <property type="match status" value="1"/>
</dbReference>
<name>A0AAP4X290_9GAMM</name>
<evidence type="ECO:0000256" key="18">
    <source>
        <dbReference type="RuleBase" id="RU004024"/>
    </source>
</evidence>
<dbReference type="InterPro" id="IPR036909">
    <property type="entry name" value="Cyt_c-like_dom_sf"/>
</dbReference>
<dbReference type="InterPro" id="IPR011759">
    <property type="entry name" value="Cyt_c_oxidase_su2_TM_dom"/>
</dbReference>
<gene>
    <name evidence="23" type="primary">coxB</name>
    <name evidence="23" type="ORF">Q4535_16250</name>
</gene>